<feature type="repeat" description="PPR" evidence="2">
    <location>
        <begin position="134"/>
        <end position="169"/>
    </location>
</feature>
<dbReference type="InterPro" id="IPR002885">
    <property type="entry name" value="PPR_rpt"/>
</dbReference>
<evidence type="ECO:0000313" key="3">
    <source>
        <dbReference type="EMBL" id="CAA2621378.1"/>
    </source>
</evidence>
<feature type="repeat" description="PPR" evidence="2">
    <location>
        <begin position="293"/>
        <end position="327"/>
    </location>
</feature>
<proteinExistence type="predicted"/>
<reference evidence="3 4" key="1">
    <citation type="submission" date="2019-12" db="EMBL/GenBank/DDBJ databases">
        <authorList>
            <person name="Scholz U."/>
            <person name="Mascher M."/>
            <person name="Fiebig A."/>
        </authorList>
    </citation>
    <scope>NUCLEOTIDE SEQUENCE</scope>
</reference>
<evidence type="ECO:0000256" key="1">
    <source>
        <dbReference type="ARBA" id="ARBA00022737"/>
    </source>
</evidence>
<feature type="repeat" description="PPR" evidence="2">
    <location>
        <begin position="205"/>
        <end position="239"/>
    </location>
</feature>
<organism evidence="3">
    <name type="scientific">Spirodela intermedia</name>
    <name type="common">Intermediate duckweed</name>
    <dbReference type="NCBI Taxonomy" id="51605"/>
    <lineage>
        <taxon>Eukaryota</taxon>
        <taxon>Viridiplantae</taxon>
        <taxon>Streptophyta</taxon>
        <taxon>Embryophyta</taxon>
        <taxon>Tracheophyta</taxon>
        <taxon>Spermatophyta</taxon>
        <taxon>Magnoliopsida</taxon>
        <taxon>Liliopsida</taxon>
        <taxon>Araceae</taxon>
        <taxon>Lemnoideae</taxon>
        <taxon>Spirodela</taxon>
    </lineage>
</organism>
<evidence type="ECO:0000256" key="2">
    <source>
        <dbReference type="PROSITE-ProRule" id="PRU00708"/>
    </source>
</evidence>
<sequence length="438" mass="48589">MPAMKWTKQISPSQVLKMIRAERDTKKAQLIFDSATGEYPSGFRHDRHTFGLMISRLAAANQLPPAEALLCRMKDEGHRPLDALRVFRKMEREFSCSPSHRCWVTVFSILVETNHLKMAHAFYRRMKEDGAHSSTAAYNVLVRAFCKSGATMGAALEVFGKMGERGCPPDAYTYSTLISGLSKLGRMEEAMGMFREMEEKGCPPTVVTYSSLIHGLCRCGRLDEAVEIFSAMSCKGGGRSAEAIPLLEKMTSSRLQPNAFTYSTLIDGLCREGLLQEAMATLDRMTLHGKRPDAGLYGKLITGLCGCCRFQEAANFLDEMALCGVVPNRVTWALQVRIHNAVHRRMMAQGISTEPETYRMLVACLCKKGDFFRAAGVVEDMAAEGCVPDGIIWAAIVGGLWDRTKMREAVELLQHELTTDPGPVQFRGKMRTFPSDSA</sequence>
<dbReference type="InterPro" id="IPR011990">
    <property type="entry name" value="TPR-like_helical_dom_sf"/>
</dbReference>
<dbReference type="Pfam" id="PF01535">
    <property type="entry name" value="PPR"/>
    <property type="match status" value="4"/>
</dbReference>
<feature type="repeat" description="PPR" evidence="2">
    <location>
        <begin position="354"/>
        <end position="388"/>
    </location>
</feature>
<dbReference type="Proteomes" id="UP001189122">
    <property type="component" value="Unassembled WGS sequence"/>
</dbReference>
<dbReference type="Gene3D" id="1.25.40.10">
    <property type="entry name" value="Tetratricopeptide repeat domain"/>
    <property type="match status" value="4"/>
</dbReference>
<protein>
    <submittedName>
        <fullName evidence="3">Uncharacterized protein</fullName>
    </submittedName>
</protein>
<dbReference type="Pfam" id="PF13041">
    <property type="entry name" value="PPR_2"/>
    <property type="match status" value="1"/>
</dbReference>
<evidence type="ECO:0000313" key="4">
    <source>
        <dbReference type="Proteomes" id="UP001189122"/>
    </source>
</evidence>
<name>A0A7I8IT82_SPIIN</name>
<feature type="repeat" description="PPR" evidence="2">
    <location>
        <begin position="46"/>
        <end position="80"/>
    </location>
</feature>
<dbReference type="InterPro" id="IPR051222">
    <property type="entry name" value="PPR/CCM1_RNA-binding"/>
</dbReference>
<feature type="repeat" description="PPR" evidence="2">
    <location>
        <begin position="258"/>
        <end position="292"/>
    </location>
</feature>
<dbReference type="PANTHER" id="PTHR47942">
    <property type="entry name" value="TETRATRICOPEPTIDE REPEAT (TPR)-LIKE SUPERFAMILY PROTEIN-RELATED"/>
    <property type="match status" value="1"/>
</dbReference>
<keyword evidence="1" id="KW-0677">Repeat</keyword>
<dbReference type="EMBL" id="LR743593">
    <property type="protein sequence ID" value="CAA2621378.1"/>
    <property type="molecule type" value="Genomic_DNA"/>
</dbReference>
<dbReference type="NCBIfam" id="TIGR00756">
    <property type="entry name" value="PPR"/>
    <property type="match status" value="6"/>
</dbReference>
<accession>A0A7I8IT82</accession>
<gene>
    <name evidence="3" type="ORF">SI7747_06007482</name>
</gene>
<dbReference type="EMBL" id="CACRZD030000006">
    <property type="protein sequence ID" value="CAA6661084.1"/>
    <property type="molecule type" value="Genomic_DNA"/>
</dbReference>
<dbReference type="Pfam" id="PF12854">
    <property type="entry name" value="PPR_1"/>
    <property type="match status" value="1"/>
</dbReference>
<dbReference type="AlphaFoldDB" id="A0A7I8IT82"/>
<dbReference type="PANTHER" id="PTHR47942:SF16">
    <property type="entry name" value="PENTATRICOPEPTIDE REPEAT DOMAIN CONTAINING PROTEIN-RELATED"/>
    <property type="match status" value="1"/>
</dbReference>
<feature type="repeat" description="PPR" evidence="2">
    <location>
        <begin position="170"/>
        <end position="204"/>
    </location>
</feature>
<keyword evidence="4" id="KW-1185">Reference proteome</keyword>
<dbReference type="PROSITE" id="PS51375">
    <property type="entry name" value="PPR"/>
    <property type="match status" value="7"/>
</dbReference>